<evidence type="ECO:0000256" key="5">
    <source>
        <dbReference type="ARBA" id="ARBA00022782"/>
    </source>
</evidence>
<keyword evidence="11" id="KW-1185">Reference proteome</keyword>
<evidence type="ECO:0000256" key="1">
    <source>
        <dbReference type="ARBA" id="ARBA00004496"/>
    </source>
</evidence>
<evidence type="ECO:0000256" key="6">
    <source>
        <dbReference type="ARBA" id="ARBA00022871"/>
    </source>
</evidence>
<dbReference type="PhylomeDB" id="H3JPQ4"/>
<dbReference type="EnsemblMetazoa" id="XM_003729064">
    <property type="protein sequence ID" value="XP_003729112"/>
    <property type="gene ID" value="LOC100888650"/>
</dbReference>
<name>H3JPQ4_STRPU</name>
<dbReference type="GO" id="GO:0005938">
    <property type="term" value="C:cell cortex"/>
    <property type="evidence" value="ECO:0000318"/>
    <property type="project" value="GO_Central"/>
</dbReference>
<dbReference type="STRING" id="7668.H3JPQ4"/>
<keyword evidence="4" id="KW-0963">Cytoplasm</keyword>
<dbReference type="RefSeq" id="XP_003729112.1">
    <property type="nucleotide sequence ID" value="XM_003729064.3"/>
</dbReference>
<keyword evidence="5" id="KW-0221">Differentiation</keyword>
<dbReference type="Gene3D" id="3.30.450.30">
    <property type="entry name" value="Dynein light chain 2a, cytoplasmic"/>
    <property type="match status" value="1"/>
</dbReference>
<dbReference type="InterPro" id="IPR005455">
    <property type="entry name" value="PFN_euk"/>
</dbReference>
<dbReference type="OrthoDB" id="421374at2759"/>
<comment type="function">
    <text evidence="8">Involved in male fertility. Required for manchette development and acrosome biogenesis during spermiogenesis. Binds in vitro to phospholipids, including phosphatidylinositol 3-phosphate (PtdIns(3)P), phosphatidylinositol 4,5-bisphosphate (PtdIns(4,5)P2), phosphatidylinositol 4-phosphate (PtdIns(4)P) and phosphatidic acid (PA). Contrary to other profilin family members, does not bind to actin in vitro.</text>
</comment>
<dbReference type="Pfam" id="PF00235">
    <property type="entry name" value="Profilin"/>
    <property type="match status" value="1"/>
</dbReference>
<reference evidence="11" key="1">
    <citation type="submission" date="2015-02" db="EMBL/GenBank/DDBJ databases">
        <title>Genome sequencing for Strongylocentrotus purpuratus.</title>
        <authorList>
            <person name="Murali S."/>
            <person name="Liu Y."/>
            <person name="Vee V."/>
            <person name="English A."/>
            <person name="Wang M."/>
            <person name="Skinner E."/>
            <person name="Han Y."/>
            <person name="Muzny D.M."/>
            <person name="Worley K.C."/>
            <person name="Gibbs R.A."/>
        </authorList>
    </citation>
    <scope>NUCLEOTIDE SEQUENCE</scope>
</reference>
<keyword evidence="3" id="KW-0217">Developmental protein</keyword>
<dbReference type="InterPro" id="IPR048278">
    <property type="entry name" value="PFN"/>
</dbReference>
<dbReference type="SMART" id="SM00392">
    <property type="entry name" value="PROF"/>
    <property type="match status" value="1"/>
</dbReference>
<dbReference type="FunFam" id="3.30.450.30:FF:000007">
    <property type="entry name" value="Profilin"/>
    <property type="match status" value="1"/>
</dbReference>
<comment type="subcellular location">
    <subcellularLocation>
        <location evidence="1">Cytoplasm</location>
    </subcellularLocation>
</comment>
<dbReference type="HOGENOM" id="CLU_120772_2_0_1"/>
<keyword evidence="6" id="KW-0744">Spermatogenesis</keyword>
<dbReference type="PANTHER" id="PTHR11604:SF2">
    <property type="entry name" value="PROFILIN-4"/>
    <property type="match status" value="1"/>
</dbReference>
<reference evidence="10" key="2">
    <citation type="submission" date="2021-01" db="UniProtKB">
        <authorList>
            <consortium name="EnsemblMetazoa"/>
        </authorList>
    </citation>
    <scope>IDENTIFICATION</scope>
</reference>
<evidence type="ECO:0000256" key="2">
    <source>
        <dbReference type="ARBA" id="ARBA00010058"/>
    </source>
</evidence>
<comment type="similarity">
    <text evidence="2 9">Belongs to the profilin family.</text>
</comment>
<evidence type="ECO:0000256" key="8">
    <source>
        <dbReference type="ARBA" id="ARBA00059169"/>
    </source>
</evidence>
<evidence type="ECO:0000313" key="11">
    <source>
        <dbReference type="Proteomes" id="UP000007110"/>
    </source>
</evidence>
<sequence>MVDKKSYEQLDKIQELVKLVINHVDPDVPHRPAQDRVKMNQLQNLLHDALIATGHVENCAIVRRKDISLRASSAGFTLSGDEMQKLIDAFKDPPRTRQEGLYFHDKLYKCVRADKNSIYAKCDKVGMVLVKTATLVIMGTYSDNMYSSVCVEAIEKLASYFIEKSK</sequence>
<dbReference type="eggNOG" id="KOG1755">
    <property type="taxonomic scope" value="Eukaryota"/>
</dbReference>
<keyword evidence="9" id="KW-0009">Actin-binding</keyword>
<evidence type="ECO:0000313" key="10">
    <source>
        <dbReference type="EnsemblMetazoa" id="XP_003729112"/>
    </source>
</evidence>
<evidence type="ECO:0000256" key="7">
    <source>
        <dbReference type="ARBA" id="ARBA00023121"/>
    </source>
</evidence>
<dbReference type="SUPFAM" id="SSF55770">
    <property type="entry name" value="Profilin (actin-binding protein)"/>
    <property type="match status" value="1"/>
</dbReference>
<evidence type="ECO:0000256" key="3">
    <source>
        <dbReference type="ARBA" id="ARBA00022473"/>
    </source>
</evidence>
<dbReference type="Proteomes" id="UP000007110">
    <property type="component" value="Unassembled WGS sequence"/>
</dbReference>
<dbReference type="FunCoup" id="H3JPQ4">
    <property type="interactions" value="542"/>
</dbReference>
<dbReference type="GO" id="GO:0007283">
    <property type="term" value="P:spermatogenesis"/>
    <property type="evidence" value="ECO:0007669"/>
    <property type="project" value="UniProtKB-KW"/>
</dbReference>
<dbReference type="InParanoid" id="H3JPQ4"/>
<keyword evidence="7" id="KW-0446">Lipid-binding</keyword>
<dbReference type="GO" id="GO:0008289">
    <property type="term" value="F:lipid binding"/>
    <property type="evidence" value="ECO:0007669"/>
    <property type="project" value="UniProtKB-KW"/>
</dbReference>
<dbReference type="PANTHER" id="PTHR11604">
    <property type="entry name" value="PROFILIN"/>
    <property type="match status" value="1"/>
</dbReference>
<dbReference type="GeneID" id="100888650"/>
<evidence type="ECO:0000256" key="4">
    <source>
        <dbReference type="ARBA" id="ARBA00022490"/>
    </source>
</evidence>
<dbReference type="CDD" id="cd00148">
    <property type="entry name" value="PROF"/>
    <property type="match status" value="1"/>
</dbReference>
<evidence type="ECO:0000256" key="9">
    <source>
        <dbReference type="RuleBase" id="RU003909"/>
    </source>
</evidence>
<dbReference type="GO" id="GO:0003785">
    <property type="term" value="F:actin monomer binding"/>
    <property type="evidence" value="ECO:0000318"/>
    <property type="project" value="GO_Central"/>
</dbReference>
<dbReference type="AlphaFoldDB" id="H3JPQ4"/>
<dbReference type="InterPro" id="IPR036140">
    <property type="entry name" value="PFN_sf"/>
</dbReference>
<dbReference type="GO" id="GO:0030154">
    <property type="term" value="P:cell differentiation"/>
    <property type="evidence" value="ECO:0007669"/>
    <property type="project" value="UniProtKB-KW"/>
</dbReference>
<organism evidence="10 11">
    <name type="scientific">Strongylocentrotus purpuratus</name>
    <name type="common">Purple sea urchin</name>
    <dbReference type="NCBI Taxonomy" id="7668"/>
    <lineage>
        <taxon>Eukaryota</taxon>
        <taxon>Metazoa</taxon>
        <taxon>Echinodermata</taxon>
        <taxon>Eleutherozoa</taxon>
        <taxon>Echinozoa</taxon>
        <taxon>Echinoidea</taxon>
        <taxon>Euechinoidea</taxon>
        <taxon>Echinacea</taxon>
        <taxon>Camarodonta</taxon>
        <taxon>Echinidea</taxon>
        <taxon>Strongylocentrotidae</taxon>
        <taxon>Strongylocentrotus</taxon>
    </lineage>
</organism>
<protein>
    <recommendedName>
        <fullName evidence="9">Profilin</fullName>
    </recommendedName>
</protein>
<proteinExistence type="inferred from homology"/>
<accession>H3JPQ4</accession>